<dbReference type="Proteomes" id="UP000252770">
    <property type="component" value="Unassembled WGS sequence"/>
</dbReference>
<sequence>MTDWSEAAGYFTTDAVAHLATIGKDGGPRTVPLWVDRHGESDLVIFTEEGSVKDRNIARDPRVALSVTVPGNPLSHASVRGEVVERLEGERGLEVVDQISKAYTGEPYPMREGLVAFVIRPTSWVAHDYSEE</sequence>
<evidence type="ECO:0000256" key="1">
    <source>
        <dbReference type="ARBA" id="ARBA00023002"/>
    </source>
</evidence>
<dbReference type="AlphaFoldDB" id="A0A367YZE4"/>
<dbReference type="RefSeq" id="WP_114124933.1">
    <property type="nucleotide sequence ID" value="NZ_QOUI01000001.1"/>
</dbReference>
<proteinExistence type="predicted"/>
<comment type="caution">
    <text evidence="3">The sequence shown here is derived from an EMBL/GenBank/DDBJ whole genome shotgun (WGS) entry which is preliminary data.</text>
</comment>
<evidence type="ECO:0000313" key="4">
    <source>
        <dbReference type="Proteomes" id="UP000252770"/>
    </source>
</evidence>
<keyword evidence="4" id="KW-1185">Reference proteome</keyword>
<dbReference type="GO" id="GO:0005829">
    <property type="term" value="C:cytosol"/>
    <property type="evidence" value="ECO:0007669"/>
    <property type="project" value="TreeGrafter"/>
</dbReference>
<dbReference type="GO" id="GO:0016627">
    <property type="term" value="F:oxidoreductase activity, acting on the CH-CH group of donors"/>
    <property type="evidence" value="ECO:0007669"/>
    <property type="project" value="TreeGrafter"/>
</dbReference>
<gene>
    <name evidence="3" type="ORF">DT076_01920</name>
</gene>
<dbReference type="GO" id="GO:0070967">
    <property type="term" value="F:coenzyme F420 binding"/>
    <property type="evidence" value="ECO:0007669"/>
    <property type="project" value="TreeGrafter"/>
</dbReference>
<protein>
    <submittedName>
        <fullName evidence="3">PPOX class F420-dependent oxidoreductase</fullName>
    </submittedName>
</protein>
<dbReference type="EMBL" id="QOUI01000001">
    <property type="protein sequence ID" value="RCK71230.1"/>
    <property type="molecule type" value="Genomic_DNA"/>
</dbReference>
<dbReference type="Gene3D" id="2.30.110.10">
    <property type="entry name" value="Electron Transport, Fmn-binding Protein, Chain A"/>
    <property type="match status" value="1"/>
</dbReference>
<dbReference type="PANTHER" id="PTHR35176">
    <property type="entry name" value="HEME OXYGENASE HI_0854-RELATED"/>
    <property type="match status" value="1"/>
</dbReference>
<evidence type="ECO:0000313" key="3">
    <source>
        <dbReference type="EMBL" id="RCK71230.1"/>
    </source>
</evidence>
<name>A0A367YZE4_9ACTN</name>
<feature type="domain" description="Pyridoxamine 5'-phosphate oxidase N-terminal" evidence="2">
    <location>
        <begin position="15"/>
        <end position="124"/>
    </location>
</feature>
<organism evidence="3 4">
    <name type="scientific">Desertihabitans brevis</name>
    <dbReference type="NCBI Taxonomy" id="2268447"/>
    <lineage>
        <taxon>Bacteria</taxon>
        <taxon>Bacillati</taxon>
        <taxon>Actinomycetota</taxon>
        <taxon>Actinomycetes</taxon>
        <taxon>Propionibacteriales</taxon>
        <taxon>Propionibacteriaceae</taxon>
        <taxon>Desertihabitans</taxon>
    </lineage>
</organism>
<dbReference type="InterPro" id="IPR011576">
    <property type="entry name" value="Pyridox_Oxase_N"/>
</dbReference>
<dbReference type="SUPFAM" id="SSF50475">
    <property type="entry name" value="FMN-binding split barrel"/>
    <property type="match status" value="1"/>
</dbReference>
<dbReference type="InterPro" id="IPR052019">
    <property type="entry name" value="F420H2_bilvrd_red/Heme_oxyg"/>
</dbReference>
<accession>A0A367YZE4</accession>
<dbReference type="Pfam" id="PF01243">
    <property type="entry name" value="PNPOx_N"/>
    <property type="match status" value="1"/>
</dbReference>
<keyword evidence="1" id="KW-0560">Oxidoreductase</keyword>
<dbReference type="PANTHER" id="PTHR35176:SF6">
    <property type="entry name" value="HEME OXYGENASE HI_0854-RELATED"/>
    <property type="match status" value="1"/>
</dbReference>
<dbReference type="InterPro" id="IPR012349">
    <property type="entry name" value="Split_barrel_FMN-bd"/>
</dbReference>
<evidence type="ECO:0000259" key="2">
    <source>
        <dbReference type="Pfam" id="PF01243"/>
    </source>
</evidence>
<reference evidence="3 4" key="1">
    <citation type="submission" date="2018-07" db="EMBL/GenBank/DDBJ databases">
        <title>Desertimonas flava gen. nov. sp. nov.</title>
        <authorList>
            <person name="Liu S."/>
        </authorList>
    </citation>
    <scope>NUCLEOTIDE SEQUENCE [LARGE SCALE GENOMIC DNA]</scope>
    <source>
        <strain evidence="3 4">16Sb5-5</strain>
    </source>
</reference>